<name>A0A0D9VWK4_9ORYZ</name>
<reference evidence="2" key="3">
    <citation type="submission" date="2015-04" db="UniProtKB">
        <authorList>
            <consortium name="EnsemblPlants"/>
        </authorList>
    </citation>
    <scope>IDENTIFICATION</scope>
</reference>
<protein>
    <submittedName>
        <fullName evidence="2">Uncharacterized protein</fullName>
    </submittedName>
</protein>
<reference evidence="3" key="2">
    <citation type="submission" date="2013-12" db="EMBL/GenBank/DDBJ databases">
        <authorList>
            <person name="Yu Y."/>
            <person name="Lee S."/>
            <person name="de Baynast K."/>
            <person name="Wissotski M."/>
            <person name="Liu L."/>
            <person name="Talag J."/>
            <person name="Goicoechea J."/>
            <person name="Angelova A."/>
            <person name="Jetty R."/>
            <person name="Kudrna D."/>
            <person name="Golser W."/>
            <person name="Rivera L."/>
            <person name="Zhang J."/>
            <person name="Wing R."/>
        </authorList>
    </citation>
    <scope>NUCLEOTIDE SEQUENCE</scope>
</reference>
<evidence type="ECO:0000313" key="3">
    <source>
        <dbReference type="Proteomes" id="UP000032180"/>
    </source>
</evidence>
<dbReference type="Gramene" id="LPERR03G22110.2">
    <property type="protein sequence ID" value="LPERR03G22110.2"/>
    <property type="gene ID" value="LPERR03G22110"/>
</dbReference>
<evidence type="ECO:0000256" key="1">
    <source>
        <dbReference type="SAM" id="MobiDB-lite"/>
    </source>
</evidence>
<dbReference type="AlphaFoldDB" id="A0A0D9VWK4"/>
<reference evidence="2 3" key="1">
    <citation type="submission" date="2012-08" db="EMBL/GenBank/DDBJ databases">
        <title>Oryza genome evolution.</title>
        <authorList>
            <person name="Wing R.A."/>
        </authorList>
    </citation>
    <scope>NUCLEOTIDE SEQUENCE</scope>
</reference>
<accession>A0A0D9VWK4</accession>
<dbReference type="EnsemblPlants" id="LPERR03G22110.2">
    <property type="protein sequence ID" value="LPERR03G22110.2"/>
    <property type="gene ID" value="LPERR03G22110"/>
</dbReference>
<keyword evidence="3" id="KW-1185">Reference proteome</keyword>
<proteinExistence type="predicted"/>
<dbReference type="Proteomes" id="UP000032180">
    <property type="component" value="Chromosome 3"/>
</dbReference>
<sequence>MMVAEELQRQWPARLHLHYWSFSLPLSFFPPPLPLLLSREAWWRSRWQSSGAAEGGQQGATEGGECGAWLCRVASSASMGEGEAEEKGMASSSNASLHGGDEGGGVGLARRRCRHRHPELHVRACRPYLYVLMPRARRSPPDLELPRWYTVVDVTNVDGFDGVLLDDV</sequence>
<evidence type="ECO:0000313" key="2">
    <source>
        <dbReference type="EnsemblPlants" id="LPERR03G22110.2"/>
    </source>
</evidence>
<feature type="region of interest" description="Disordered" evidence="1">
    <location>
        <begin position="81"/>
        <end position="101"/>
    </location>
</feature>
<organism evidence="2 3">
    <name type="scientific">Leersia perrieri</name>
    <dbReference type="NCBI Taxonomy" id="77586"/>
    <lineage>
        <taxon>Eukaryota</taxon>
        <taxon>Viridiplantae</taxon>
        <taxon>Streptophyta</taxon>
        <taxon>Embryophyta</taxon>
        <taxon>Tracheophyta</taxon>
        <taxon>Spermatophyta</taxon>
        <taxon>Magnoliopsida</taxon>
        <taxon>Liliopsida</taxon>
        <taxon>Poales</taxon>
        <taxon>Poaceae</taxon>
        <taxon>BOP clade</taxon>
        <taxon>Oryzoideae</taxon>
        <taxon>Oryzeae</taxon>
        <taxon>Oryzinae</taxon>
        <taxon>Leersia</taxon>
    </lineage>
</organism>
<dbReference type="HOGENOM" id="CLU_1588835_0_0_1"/>